<evidence type="ECO:0000313" key="1">
    <source>
        <dbReference type="EMBL" id="KAK7268215.1"/>
    </source>
</evidence>
<comment type="caution">
    <text evidence="1">The sequence shown here is derived from an EMBL/GenBank/DDBJ whole genome shotgun (WGS) entry which is preliminary data.</text>
</comment>
<dbReference type="EMBL" id="JAYWIO010000004">
    <property type="protein sequence ID" value="KAK7268215.1"/>
    <property type="molecule type" value="Genomic_DNA"/>
</dbReference>
<proteinExistence type="predicted"/>
<organism evidence="1 2">
    <name type="scientific">Crotalaria pallida</name>
    <name type="common">Smooth rattlebox</name>
    <name type="synonym">Crotalaria striata</name>
    <dbReference type="NCBI Taxonomy" id="3830"/>
    <lineage>
        <taxon>Eukaryota</taxon>
        <taxon>Viridiplantae</taxon>
        <taxon>Streptophyta</taxon>
        <taxon>Embryophyta</taxon>
        <taxon>Tracheophyta</taxon>
        <taxon>Spermatophyta</taxon>
        <taxon>Magnoliopsida</taxon>
        <taxon>eudicotyledons</taxon>
        <taxon>Gunneridae</taxon>
        <taxon>Pentapetalae</taxon>
        <taxon>rosids</taxon>
        <taxon>fabids</taxon>
        <taxon>Fabales</taxon>
        <taxon>Fabaceae</taxon>
        <taxon>Papilionoideae</taxon>
        <taxon>50 kb inversion clade</taxon>
        <taxon>genistoids sensu lato</taxon>
        <taxon>core genistoids</taxon>
        <taxon>Crotalarieae</taxon>
        <taxon>Crotalaria</taxon>
    </lineage>
</organism>
<reference evidence="1 2" key="1">
    <citation type="submission" date="2024-01" db="EMBL/GenBank/DDBJ databases">
        <title>The genomes of 5 underutilized Papilionoideae crops provide insights into root nodulation and disease resistanc.</title>
        <authorList>
            <person name="Yuan L."/>
        </authorList>
    </citation>
    <scope>NUCLEOTIDE SEQUENCE [LARGE SCALE GENOMIC DNA]</scope>
    <source>
        <strain evidence="1">ZHUSHIDOU_FW_LH</strain>
        <tissue evidence="1">Leaf</tissue>
    </source>
</reference>
<dbReference type="AlphaFoldDB" id="A0AAN9F6G8"/>
<dbReference type="Proteomes" id="UP001372338">
    <property type="component" value="Unassembled WGS sequence"/>
</dbReference>
<keyword evidence="2" id="KW-1185">Reference proteome</keyword>
<protein>
    <submittedName>
        <fullName evidence="1">Uncharacterized protein</fullName>
    </submittedName>
</protein>
<name>A0AAN9F6G8_CROPI</name>
<gene>
    <name evidence="1" type="ORF">RIF29_20908</name>
</gene>
<accession>A0AAN9F6G8</accession>
<sequence length="111" mass="12503">MLYLDMVGSLNSCSGSLIWSFRLSTPSSSFNPQHYSIRSDSRDYVSTYGEDNVASNKAVLLKAFVEKAAHFASCLTAESFQPLSWEDMLNSFQSVGNPLLYLWNTFLKFHS</sequence>
<evidence type="ECO:0000313" key="2">
    <source>
        <dbReference type="Proteomes" id="UP001372338"/>
    </source>
</evidence>